<keyword evidence="10" id="KW-0408">Iron</keyword>
<evidence type="ECO:0000256" key="9">
    <source>
        <dbReference type="PIRSR" id="PIRSR602481-1"/>
    </source>
</evidence>
<dbReference type="SUPFAM" id="SSF46785">
    <property type="entry name" value="Winged helix' DNA-binding domain"/>
    <property type="match status" value="1"/>
</dbReference>
<evidence type="ECO:0000256" key="3">
    <source>
        <dbReference type="ARBA" id="ARBA00022490"/>
    </source>
</evidence>
<dbReference type="PANTHER" id="PTHR33202:SF1">
    <property type="entry name" value="FERRIC UPTAKE REGULATION PROTEIN"/>
    <property type="match status" value="1"/>
</dbReference>
<dbReference type="Gene3D" id="3.30.1490.190">
    <property type="match status" value="1"/>
</dbReference>
<proteinExistence type="inferred from homology"/>
<comment type="cofactor">
    <cofactor evidence="9">
        <name>Zn(2+)</name>
        <dbReference type="ChEBI" id="CHEBI:29105"/>
    </cofactor>
    <text evidence="9">Binds 1 zinc ion per subunit.</text>
</comment>
<evidence type="ECO:0000256" key="7">
    <source>
        <dbReference type="ARBA" id="ARBA00023125"/>
    </source>
</evidence>
<dbReference type="PANTHER" id="PTHR33202">
    <property type="entry name" value="ZINC UPTAKE REGULATION PROTEIN"/>
    <property type="match status" value="1"/>
</dbReference>
<organism evidence="11 12">
    <name type="scientific">Pseudogracilibacillus auburnensis</name>
    <dbReference type="NCBI Taxonomy" id="1494959"/>
    <lineage>
        <taxon>Bacteria</taxon>
        <taxon>Bacillati</taxon>
        <taxon>Bacillota</taxon>
        <taxon>Bacilli</taxon>
        <taxon>Bacillales</taxon>
        <taxon>Bacillaceae</taxon>
        <taxon>Pseudogracilibacillus</taxon>
    </lineage>
</organism>
<dbReference type="GO" id="GO:0008270">
    <property type="term" value="F:zinc ion binding"/>
    <property type="evidence" value="ECO:0007669"/>
    <property type="project" value="TreeGrafter"/>
</dbReference>
<keyword evidence="5 9" id="KW-0862">Zinc</keyword>
<protein>
    <submittedName>
        <fullName evidence="11">Fur family zinc uptake transcriptional regulator</fullName>
    </submittedName>
</protein>
<feature type="binding site" evidence="9">
    <location>
        <position position="97"/>
    </location>
    <ligand>
        <name>Zn(2+)</name>
        <dbReference type="ChEBI" id="CHEBI:29105"/>
    </ligand>
</feature>
<dbReference type="GO" id="GO:0003700">
    <property type="term" value="F:DNA-binding transcription factor activity"/>
    <property type="evidence" value="ECO:0007669"/>
    <property type="project" value="InterPro"/>
</dbReference>
<dbReference type="CDD" id="cd07153">
    <property type="entry name" value="Fur_like"/>
    <property type="match status" value="1"/>
</dbReference>
<dbReference type="EMBL" id="QJJQ01000023">
    <property type="protein sequence ID" value="PXW80983.1"/>
    <property type="molecule type" value="Genomic_DNA"/>
</dbReference>
<name>A0A2V3VGR2_9BACI</name>
<dbReference type="GO" id="GO:1900376">
    <property type="term" value="P:regulation of secondary metabolite biosynthetic process"/>
    <property type="evidence" value="ECO:0007669"/>
    <property type="project" value="TreeGrafter"/>
</dbReference>
<dbReference type="InterPro" id="IPR036390">
    <property type="entry name" value="WH_DNA-bd_sf"/>
</dbReference>
<feature type="binding site" evidence="9">
    <location>
        <position position="134"/>
    </location>
    <ligand>
        <name>Zn(2+)</name>
        <dbReference type="ChEBI" id="CHEBI:29105"/>
    </ligand>
</feature>
<dbReference type="RefSeq" id="WP_110397437.1">
    <property type="nucleotide sequence ID" value="NZ_JBHUHB010000001.1"/>
</dbReference>
<feature type="binding site" evidence="10">
    <location>
        <position position="123"/>
    </location>
    <ligand>
        <name>Fe cation</name>
        <dbReference type="ChEBI" id="CHEBI:24875"/>
    </ligand>
</feature>
<feature type="binding site" evidence="9">
    <location>
        <position position="94"/>
    </location>
    <ligand>
        <name>Zn(2+)</name>
        <dbReference type="ChEBI" id="CHEBI:29105"/>
    </ligand>
</feature>
<dbReference type="GO" id="GO:0005737">
    <property type="term" value="C:cytoplasm"/>
    <property type="evidence" value="ECO:0007669"/>
    <property type="project" value="UniProtKB-SubCell"/>
</dbReference>
<dbReference type="InterPro" id="IPR043135">
    <property type="entry name" value="Fur_C"/>
</dbReference>
<dbReference type="Gene3D" id="1.10.10.10">
    <property type="entry name" value="Winged helix-like DNA-binding domain superfamily/Winged helix DNA-binding domain"/>
    <property type="match status" value="1"/>
</dbReference>
<evidence type="ECO:0000256" key="10">
    <source>
        <dbReference type="PIRSR" id="PIRSR602481-2"/>
    </source>
</evidence>
<keyword evidence="12" id="KW-1185">Reference proteome</keyword>
<dbReference type="InterPro" id="IPR002481">
    <property type="entry name" value="FUR"/>
</dbReference>
<evidence type="ECO:0000313" key="12">
    <source>
        <dbReference type="Proteomes" id="UP000247978"/>
    </source>
</evidence>
<dbReference type="AlphaFoldDB" id="A0A2V3VGR2"/>
<reference evidence="11 12" key="1">
    <citation type="submission" date="2018-05" db="EMBL/GenBank/DDBJ databases">
        <title>Genomic Encyclopedia of Type Strains, Phase IV (KMG-IV): sequencing the most valuable type-strain genomes for metagenomic binning, comparative biology and taxonomic classification.</title>
        <authorList>
            <person name="Goeker M."/>
        </authorList>
    </citation>
    <scope>NUCLEOTIDE SEQUENCE [LARGE SCALE GENOMIC DNA]</scope>
    <source>
        <strain evidence="11 12">DSM 28556</strain>
    </source>
</reference>
<keyword evidence="3" id="KW-0963">Cytoplasm</keyword>
<feature type="binding site" evidence="10">
    <location>
        <position position="88"/>
    </location>
    <ligand>
        <name>Fe cation</name>
        <dbReference type="ChEBI" id="CHEBI:24875"/>
    </ligand>
</feature>
<comment type="caution">
    <text evidence="11">The sequence shown here is derived from an EMBL/GenBank/DDBJ whole genome shotgun (WGS) entry which is preliminary data.</text>
</comment>
<accession>A0A2V3VGR2</accession>
<evidence type="ECO:0000256" key="5">
    <source>
        <dbReference type="ARBA" id="ARBA00022833"/>
    </source>
</evidence>
<keyword evidence="8" id="KW-0804">Transcription</keyword>
<dbReference type="OrthoDB" id="8659436at2"/>
<comment type="similarity">
    <text evidence="2">Belongs to the Fur family.</text>
</comment>
<comment type="cofactor">
    <cofactor evidence="10">
        <name>Mn(2+)</name>
        <dbReference type="ChEBI" id="CHEBI:29035"/>
    </cofactor>
    <cofactor evidence="10">
        <name>Fe(2+)</name>
        <dbReference type="ChEBI" id="CHEBI:29033"/>
    </cofactor>
    <text evidence="10">Binds 1 Mn(2+) or Fe(2+) ion per subunit.</text>
</comment>
<keyword evidence="6" id="KW-0805">Transcription regulation</keyword>
<feature type="binding site" evidence="9">
    <location>
        <position position="131"/>
    </location>
    <ligand>
        <name>Zn(2+)</name>
        <dbReference type="ChEBI" id="CHEBI:29105"/>
    </ligand>
</feature>
<keyword evidence="7" id="KW-0238">DNA-binding</keyword>
<evidence type="ECO:0000256" key="2">
    <source>
        <dbReference type="ARBA" id="ARBA00007957"/>
    </source>
</evidence>
<evidence type="ECO:0000256" key="6">
    <source>
        <dbReference type="ARBA" id="ARBA00023015"/>
    </source>
</evidence>
<evidence type="ECO:0000256" key="4">
    <source>
        <dbReference type="ARBA" id="ARBA00022491"/>
    </source>
</evidence>
<dbReference type="GO" id="GO:0045892">
    <property type="term" value="P:negative regulation of DNA-templated transcription"/>
    <property type="evidence" value="ECO:0007669"/>
    <property type="project" value="TreeGrafter"/>
</dbReference>
<gene>
    <name evidence="11" type="ORF">DFR56_12323</name>
</gene>
<dbReference type="InterPro" id="IPR036388">
    <property type="entry name" value="WH-like_DNA-bd_sf"/>
</dbReference>
<evidence type="ECO:0000256" key="1">
    <source>
        <dbReference type="ARBA" id="ARBA00004496"/>
    </source>
</evidence>
<dbReference type="GO" id="GO:0000976">
    <property type="term" value="F:transcription cis-regulatory region binding"/>
    <property type="evidence" value="ECO:0007669"/>
    <property type="project" value="TreeGrafter"/>
</dbReference>
<comment type="subcellular location">
    <subcellularLocation>
        <location evidence="1">Cytoplasm</location>
    </subcellularLocation>
</comment>
<keyword evidence="4" id="KW-0678">Repressor</keyword>
<evidence type="ECO:0000313" key="11">
    <source>
        <dbReference type="EMBL" id="PXW80983.1"/>
    </source>
</evidence>
<evidence type="ECO:0000256" key="8">
    <source>
        <dbReference type="ARBA" id="ARBA00023163"/>
    </source>
</evidence>
<sequence>MDMKKASWLLQNKGFKMTKRREDILAFFAKEDKYQTAKDLYEYMETTYPGISFDTVYRNLHLYHDLGILESTDLNAEKHFRMNCGDHHHHHFICNICGKTKKINLCPMDEVEKLLTKYMIDGHKFEVYGLCPTCQIA</sequence>
<keyword evidence="9" id="KW-0479">Metal-binding</keyword>
<dbReference type="Proteomes" id="UP000247978">
    <property type="component" value="Unassembled WGS sequence"/>
</dbReference>
<dbReference type="Pfam" id="PF01475">
    <property type="entry name" value="FUR"/>
    <property type="match status" value="1"/>
</dbReference>